<dbReference type="InterPro" id="IPR049244">
    <property type="entry name" value="DUF6879"/>
</dbReference>
<evidence type="ECO:0000259" key="1">
    <source>
        <dbReference type="Pfam" id="PF21806"/>
    </source>
</evidence>
<dbReference type="RefSeq" id="WP_131308386.1">
    <property type="nucleotide sequence ID" value="NZ_SJJR01000026.1"/>
</dbReference>
<evidence type="ECO:0000313" key="2">
    <source>
        <dbReference type="EMBL" id="TCB90994.1"/>
    </source>
</evidence>
<accession>A0A4R0G305</accession>
<name>A0A4R0G305_9ACTN</name>
<sequence>MRDLLRSAVGERLGLAGYDADFAVAVDAVDGPILRTQRLQTLREPGNPAWEAFAEGAWDEALRLAAEPDPETVRFFDQLDKAGSGLRRLRVVDRPLSAYLLWELHVLRHRAEAGERIRVLGADRLAGFEDKHGRIPELMVLGDRVLYEVMYDPSGTPVGARKVVEPGVVRACRLQIESLLDEAEPFEAYFRHEVAGRRPGG</sequence>
<reference evidence="2 3" key="1">
    <citation type="submission" date="2019-02" db="EMBL/GenBank/DDBJ databases">
        <title>Jishengella sp. nov., isolated from a root of Zingiber montanum.</title>
        <authorList>
            <person name="Kuncharoen N."/>
            <person name="Kudo T."/>
            <person name="Masahiro Y."/>
            <person name="Ohkuma M."/>
            <person name="Tanasupawat S."/>
        </authorList>
    </citation>
    <scope>NUCLEOTIDE SEQUENCE [LARGE SCALE GENOMIC DNA]</scope>
    <source>
        <strain evidence="2 3">PLAI 1-1</strain>
    </source>
</reference>
<dbReference type="Pfam" id="PF21806">
    <property type="entry name" value="DUF6879"/>
    <property type="match status" value="1"/>
</dbReference>
<dbReference type="EMBL" id="SJJR01000026">
    <property type="protein sequence ID" value="TCB90994.1"/>
    <property type="molecule type" value="Genomic_DNA"/>
</dbReference>
<organism evidence="2 3">
    <name type="scientific">Micromonospora zingiberis</name>
    <dbReference type="NCBI Taxonomy" id="2053011"/>
    <lineage>
        <taxon>Bacteria</taxon>
        <taxon>Bacillati</taxon>
        <taxon>Actinomycetota</taxon>
        <taxon>Actinomycetes</taxon>
        <taxon>Micromonosporales</taxon>
        <taxon>Micromonosporaceae</taxon>
        <taxon>Micromonospora</taxon>
    </lineage>
</organism>
<dbReference type="OrthoDB" id="3436275at2"/>
<protein>
    <recommendedName>
        <fullName evidence="1">DUF6879 domain-containing protein</fullName>
    </recommendedName>
</protein>
<keyword evidence="3" id="KW-1185">Reference proteome</keyword>
<evidence type="ECO:0000313" key="3">
    <source>
        <dbReference type="Proteomes" id="UP000292274"/>
    </source>
</evidence>
<gene>
    <name evidence="2" type="ORF">E0H26_26265</name>
</gene>
<dbReference type="AlphaFoldDB" id="A0A4R0G305"/>
<proteinExistence type="predicted"/>
<dbReference type="Proteomes" id="UP000292274">
    <property type="component" value="Unassembled WGS sequence"/>
</dbReference>
<comment type="caution">
    <text evidence="2">The sequence shown here is derived from an EMBL/GenBank/DDBJ whole genome shotgun (WGS) entry which is preliminary data.</text>
</comment>
<feature type="domain" description="DUF6879" evidence="1">
    <location>
        <begin position="21"/>
        <end position="190"/>
    </location>
</feature>